<accession>A0ABZ2RTV1</accession>
<dbReference type="Gene3D" id="3.40.50.300">
    <property type="entry name" value="P-loop containing nucleotide triphosphate hydrolases"/>
    <property type="match status" value="1"/>
</dbReference>
<evidence type="ECO:0000313" key="4">
    <source>
        <dbReference type="Proteomes" id="UP001477443"/>
    </source>
</evidence>
<evidence type="ECO:0000256" key="1">
    <source>
        <dbReference type="SAM" id="Coils"/>
    </source>
</evidence>
<organism evidence="3 4">
    <name type="scientific">Mycoplasmopsis felifaucium</name>
    <dbReference type="NCBI Taxonomy" id="35768"/>
    <lineage>
        <taxon>Bacteria</taxon>
        <taxon>Bacillati</taxon>
        <taxon>Mycoplasmatota</taxon>
        <taxon>Mycoplasmoidales</taxon>
        <taxon>Metamycoplasmataceae</taxon>
        <taxon>Mycoplasmopsis</taxon>
    </lineage>
</organism>
<feature type="region of interest" description="Disordered" evidence="2">
    <location>
        <begin position="718"/>
        <end position="738"/>
    </location>
</feature>
<name>A0ABZ2RTV1_9BACT</name>
<evidence type="ECO:0000313" key="3">
    <source>
        <dbReference type="EMBL" id="WXL29075.1"/>
    </source>
</evidence>
<dbReference type="SUPFAM" id="SSF52540">
    <property type="entry name" value="P-loop containing nucleoside triphosphate hydrolases"/>
    <property type="match status" value="1"/>
</dbReference>
<dbReference type="Proteomes" id="UP001477443">
    <property type="component" value="Chromosome"/>
</dbReference>
<dbReference type="InterPro" id="IPR027417">
    <property type="entry name" value="P-loop_NTPase"/>
</dbReference>
<keyword evidence="1" id="KW-0175">Coiled coil</keyword>
<dbReference type="EMBL" id="CP148067">
    <property type="protein sequence ID" value="WXL29075.1"/>
    <property type="molecule type" value="Genomic_DNA"/>
</dbReference>
<sequence length="796" mass="92934">MNIDKIKNKNIVLSINNLNVPVKNENPIHISSINICEMEKVAIFVSDNSKGLLNNNFWKILNNQSNNGIVSITKNKNNLEILKNKNVLKEIDFFNMNVFEELEGNIPLFSLFEDINNNFWINSSVINDYGKIFNEQLNKLKLILFYSLEKFVDSLYVSTISAKKAVNNFSKIFEKNSKNIELLEKSINELKSNCAEYVFNILQNVFDSFRSFNSKFEILFSAYKKYIEYTGSPDLPVLRHQYTFMKKIKNPTVINVKKHLAIRDNEAGIKILKNILVNNKNNSLKQLKLWIEILKNDANTYKKVLKDNAKNPLNTLHINRKISLIQSAIKVLVKNQLKLEYLSEDNIFELIYNIQHEINFICNSELKNSIKQDQTKIKSFSEMPIWTFNINNWISISNQNKSIIENNIAQNKTNIKNLKKQYFNIHDDQNFLITIKNLENKIDRTLNEKKFQNTSSEELLFERIKKNKRIFSELPSSLDIWKTIHAAFKTILNSKTLKKSNSLNLQDNISYLYKLSDISISLITELINLKNIVFDKKNSEVSDIKQFYLFSSFINIFDRSNMRVEDLLKTYDSSSKINKLKLGLISKLVQQPKLIIIEDFSNRISSDLRTELLDVCDDLTQLTESATLLITNNIETLKFKKVDYVYAFSNNFEFEHGKYETILNHPVSPKLKKLFLNIDFKNDYVSEQNLLIKDEYKIGENHYLIASLDEYSNWTNKQNDSLNKKPSKRSLTKKDSSKNLEQTQLVSPFMDDEVFISNFNKRNIPQITDQKLFVELESHANHKGNMIQINDEDSSY</sequence>
<evidence type="ECO:0008006" key="5">
    <source>
        <dbReference type="Google" id="ProtNLM"/>
    </source>
</evidence>
<reference evidence="3" key="1">
    <citation type="submission" date="2024-03" db="EMBL/GenBank/DDBJ databases">
        <title>Complete genome sequence of Mycoplasma felifaucium Z921 isolated from the trachea of a cheetah.</title>
        <authorList>
            <person name="Spergser J."/>
        </authorList>
    </citation>
    <scope>NUCLEOTIDE SEQUENCE [LARGE SCALE GENOMIC DNA]</scope>
    <source>
        <strain evidence="3">Z921</strain>
    </source>
</reference>
<protein>
    <recommendedName>
        <fullName evidence="5">ABC transporter ATP-binding protein</fullName>
    </recommendedName>
</protein>
<feature type="coiled-coil region" evidence="1">
    <location>
        <begin position="401"/>
        <end position="455"/>
    </location>
</feature>
<keyword evidence="4" id="KW-1185">Reference proteome</keyword>
<proteinExistence type="predicted"/>
<dbReference type="NCBIfam" id="NF045976">
    <property type="entry name" value="MAG1360_fam"/>
    <property type="match status" value="1"/>
</dbReference>
<gene>
    <name evidence="3" type="ORF">WG617_00230</name>
</gene>
<dbReference type="RefSeq" id="WP_338822672.1">
    <property type="nucleotide sequence ID" value="NZ_CP148067.1"/>
</dbReference>
<evidence type="ECO:0000256" key="2">
    <source>
        <dbReference type="SAM" id="MobiDB-lite"/>
    </source>
</evidence>